<dbReference type="GO" id="GO:0055085">
    <property type="term" value="P:transmembrane transport"/>
    <property type="evidence" value="ECO:0007669"/>
    <property type="project" value="TreeGrafter"/>
</dbReference>
<dbReference type="PANTHER" id="PTHR36920">
    <property type="match status" value="1"/>
</dbReference>
<reference evidence="3 4" key="1">
    <citation type="submission" date="2018-08" db="EMBL/GenBank/DDBJ databases">
        <title>Genomic Encyclopedia of Archaeal and Bacterial Type Strains, Phase II (KMG-II): from individual species to whole genera.</title>
        <authorList>
            <person name="Goeker M."/>
        </authorList>
    </citation>
    <scope>NUCLEOTIDE SEQUENCE [LARGE SCALE GENOMIC DNA]</scope>
    <source>
        <strain evidence="3 4">DSM 5002</strain>
    </source>
</reference>
<dbReference type="InterPro" id="IPR005618">
    <property type="entry name" value="OMPW"/>
</dbReference>
<dbReference type="Gene3D" id="2.40.160.20">
    <property type="match status" value="1"/>
</dbReference>
<feature type="signal peptide" evidence="2">
    <location>
        <begin position="1"/>
        <end position="28"/>
    </location>
</feature>
<dbReference type="Proteomes" id="UP000266273">
    <property type="component" value="Unassembled WGS sequence"/>
</dbReference>
<dbReference type="Pfam" id="PF03922">
    <property type="entry name" value="OmpW"/>
    <property type="match status" value="1"/>
</dbReference>
<evidence type="ECO:0000256" key="2">
    <source>
        <dbReference type="SAM" id="SignalP"/>
    </source>
</evidence>
<protein>
    <submittedName>
        <fullName evidence="3">Outer membrane protein</fullName>
    </submittedName>
</protein>
<keyword evidence="4" id="KW-1185">Reference proteome</keyword>
<dbReference type="EMBL" id="QXDF01000006">
    <property type="protein sequence ID" value="RIA45407.1"/>
    <property type="molecule type" value="Genomic_DNA"/>
</dbReference>
<feature type="chain" id="PRO_5017479231" evidence="2">
    <location>
        <begin position="29"/>
        <end position="237"/>
    </location>
</feature>
<evidence type="ECO:0000313" key="3">
    <source>
        <dbReference type="EMBL" id="RIA45407.1"/>
    </source>
</evidence>
<dbReference type="PANTHER" id="PTHR36920:SF1">
    <property type="entry name" value="OUTER MEMBRANE PROTEIN W"/>
    <property type="match status" value="1"/>
</dbReference>
<comment type="caution">
    <text evidence="3">The sequence shown here is derived from an EMBL/GenBank/DDBJ whole genome shotgun (WGS) entry which is preliminary data.</text>
</comment>
<dbReference type="OrthoDB" id="9807574at2"/>
<proteinExistence type="inferred from homology"/>
<gene>
    <name evidence="3" type="ORF">BXY53_2828</name>
</gene>
<evidence type="ECO:0000256" key="1">
    <source>
        <dbReference type="ARBA" id="ARBA00009330"/>
    </source>
</evidence>
<dbReference type="RefSeq" id="WP_119062653.1">
    <property type="nucleotide sequence ID" value="NZ_QXDF01000006.1"/>
</dbReference>
<dbReference type="GO" id="GO:0019867">
    <property type="term" value="C:outer membrane"/>
    <property type="evidence" value="ECO:0007669"/>
    <property type="project" value="InterPro"/>
</dbReference>
<organism evidence="3 4">
    <name type="scientific">Dichotomicrobium thermohalophilum</name>
    <dbReference type="NCBI Taxonomy" id="933063"/>
    <lineage>
        <taxon>Bacteria</taxon>
        <taxon>Pseudomonadati</taxon>
        <taxon>Pseudomonadota</taxon>
        <taxon>Alphaproteobacteria</taxon>
        <taxon>Hyphomicrobiales</taxon>
        <taxon>Hyphomicrobiaceae</taxon>
        <taxon>Dichotomicrobium</taxon>
    </lineage>
</organism>
<accession>A0A397PE11</accession>
<name>A0A397PE11_9HYPH</name>
<comment type="similarity">
    <text evidence="1">Belongs to the OmpW/AlkL family.</text>
</comment>
<evidence type="ECO:0000313" key="4">
    <source>
        <dbReference type="Proteomes" id="UP000266273"/>
    </source>
</evidence>
<dbReference type="InterPro" id="IPR011250">
    <property type="entry name" value="OMP/PagP_B-barrel"/>
</dbReference>
<dbReference type="SUPFAM" id="SSF56925">
    <property type="entry name" value="OMPA-like"/>
    <property type="match status" value="1"/>
</dbReference>
<dbReference type="AlphaFoldDB" id="A0A397PE11"/>
<keyword evidence="2" id="KW-0732">Signal</keyword>
<sequence length="237" mass="25544">MNIVSKTFAALGGLAVVAGAAMAMPAQAADISTKDAYAAEEEYYAPASIWGPGWMIRARGIGVIPDEDGTGALDDLDISDTVVPELDISYFFTTNLAMELILATAPHDIETADGTNVGDIWLLPPTLTLQYHVDMGAFKPYVGAGVNYTVFYNEDAASGFSNLELDDSFGWALQAGFDYHLRDNWFFNVDVKKLWLSTDASTSSPAIDEEVDIDPWIVGLGFGYKFGAPAEPLPPLK</sequence>